<feature type="region of interest" description="Disordered" evidence="1">
    <location>
        <begin position="1"/>
        <end position="23"/>
    </location>
</feature>
<dbReference type="EMBL" id="QWLA01000040">
    <property type="protein sequence ID" value="RIH85593.1"/>
    <property type="molecule type" value="Genomic_DNA"/>
</dbReference>
<sequence>MKVYRARWRGGSAPLGPRPGSHGKAWPIPHPSECEEGSWAFEQGGKAWYCDPERDLEILGPWEEASMRVVDLQDERYMLLSDSQDRRAVLEDLGLLGELPEWPHLLVWAENGELLEVWGCRFSPPLLEDPVVPLLPRQGEDRPVAAAEASLDDPDWLETKEWEDFGGPELPAEW</sequence>
<dbReference type="Proteomes" id="UP000265341">
    <property type="component" value="Unassembled WGS sequence"/>
</dbReference>
<dbReference type="InterPro" id="IPR049289">
    <property type="entry name" value="DUF6839"/>
</dbReference>
<feature type="region of interest" description="Disordered" evidence="1">
    <location>
        <begin position="143"/>
        <end position="174"/>
    </location>
</feature>
<dbReference type="Gene3D" id="3.10.450.450">
    <property type="match status" value="1"/>
</dbReference>
<dbReference type="Pfam" id="PF20767">
    <property type="entry name" value="DUF6839"/>
    <property type="match status" value="1"/>
</dbReference>
<dbReference type="AlphaFoldDB" id="A0A399EPX9"/>
<feature type="domain" description="DUF6839" evidence="2">
    <location>
        <begin position="70"/>
        <end position="125"/>
    </location>
</feature>
<evidence type="ECO:0000313" key="4">
    <source>
        <dbReference type="Proteomes" id="UP000265341"/>
    </source>
</evidence>
<gene>
    <name evidence="3" type="ORF">Mrose_02157</name>
</gene>
<reference evidence="3 4" key="1">
    <citation type="submission" date="2018-08" db="EMBL/GenBank/DDBJ databases">
        <title>Meiothermus roseus NBRC 110900 genome sequencing project.</title>
        <authorList>
            <person name="Da Costa M.S."/>
            <person name="Albuquerque L."/>
            <person name="Raposo P."/>
            <person name="Froufe H.J.C."/>
            <person name="Barroso C.S."/>
            <person name="Egas C."/>
        </authorList>
    </citation>
    <scope>NUCLEOTIDE SEQUENCE [LARGE SCALE GENOMIC DNA]</scope>
    <source>
        <strain evidence="3 4">NBRC 110900</strain>
    </source>
</reference>
<proteinExistence type="predicted"/>
<accession>A0A399EPX9</accession>
<keyword evidence="4" id="KW-1185">Reference proteome</keyword>
<comment type="caution">
    <text evidence="3">The sequence shown here is derived from an EMBL/GenBank/DDBJ whole genome shotgun (WGS) entry which is preliminary data.</text>
</comment>
<dbReference type="RefSeq" id="WP_119278154.1">
    <property type="nucleotide sequence ID" value="NZ_QWLA01000040.1"/>
</dbReference>
<organism evidence="3 4">
    <name type="scientific">Calidithermus roseus</name>
    <dbReference type="NCBI Taxonomy" id="1644118"/>
    <lineage>
        <taxon>Bacteria</taxon>
        <taxon>Thermotogati</taxon>
        <taxon>Deinococcota</taxon>
        <taxon>Deinococci</taxon>
        <taxon>Thermales</taxon>
        <taxon>Thermaceae</taxon>
        <taxon>Calidithermus</taxon>
    </lineage>
</organism>
<name>A0A399EPX9_9DEIN</name>
<protein>
    <recommendedName>
        <fullName evidence="2">DUF6839 domain-containing protein</fullName>
    </recommendedName>
</protein>
<evidence type="ECO:0000313" key="3">
    <source>
        <dbReference type="EMBL" id="RIH85593.1"/>
    </source>
</evidence>
<dbReference type="OrthoDB" id="28057at2"/>
<dbReference type="InterPro" id="IPR049290">
    <property type="entry name" value="TTMA177-like"/>
</dbReference>
<evidence type="ECO:0000256" key="1">
    <source>
        <dbReference type="SAM" id="MobiDB-lite"/>
    </source>
</evidence>
<evidence type="ECO:0000259" key="2">
    <source>
        <dbReference type="Pfam" id="PF20767"/>
    </source>
</evidence>